<dbReference type="InterPro" id="IPR001736">
    <property type="entry name" value="PLipase_D/transphosphatidylase"/>
</dbReference>
<dbReference type="GO" id="GO:0003824">
    <property type="term" value="F:catalytic activity"/>
    <property type="evidence" value="ECO:0007669"/>
    <property type="project" value="InterPro"/>
</dbReference>
<dbReference type="GO" id="GO:0032049">
    <property type="term" value="P:cardiolipin biosynthetic process"/>
    <property type="evidence" value="ECO:0007669"/>
    <property type="project" value="TreeGrafter"/>
</dbReference>
<feature type="non-terminal residue" evidence="1">
    <location>
        <position position="195"/>
    </location>
</feature>
<accession>A0A7R8WUV3</accession>
<dbReference type="OrthoDB" id="14911at2759"/>
<proteinExistence type="predicted"/>
<dbReference type="PANTHER" id="PTHR21248:SF12">
    <property type="entry name" value="CARDIOLIPIN SYNTHASE C"/>
    <property type="match status" value="1"/>
</dbReference>
<sequence>MHNKSFTVDDAISIIGGRNIADAYFDTGPNSLFVDLDVLAAGKAVSEVSQVFDRYWASESAFPTQLLIPGNGTGREGFKARVGEVSKGGQFEAYQAAVGNSQMVRRLRDGELDLEWVEVRVVSDDPKKSLGLATLRHLMYPRLSRLMGTPKKSLELVSPYLVPGKRGLDQYRTLVSRGVRVRILTNAMEATDVVA</sequence>
<dbReference type="PROSITE" id="PS50035">
    <property type="entry name" value="PLD"/>
    <property type="match status" value="1"/>
</dbReference>
<gene>
    <name evidence="1" type="ORF">CTOB1V02_LOCUS16317</name>
</gene>
<dbReference type="PANTHER" id="PTHR21248">
    <property type="entry name" value="CARDIOLIPIN SYNTHASE"/>
    <property type="match status" value="1"/>
</dbReference>
<dbReference type="SUPFAM" id="SSF56024">
    <property type="entry name" value="Phospholipase D/nuclease"/>
    <property type="match status" value="2"/>
</dbReference>
<name>A0A7R8WUV3_9CRUS</name>
<reference evidence="1" key="1">
    <citation type="submission" date="2020-11" db="EMBL/GenBank/DDBJ databases">
        <authorList>
            <person name="Tran Van P."/>
        </authorList>
    </citation>
    <scope>NUCLEOTIDE SEQUENCE</scope>
</reference>
<dbReference type="EMBL" id="OB702642">
    <property type="protein sequence ID" value="CAD7238502.1"/>
    <property type="molecule type" value="Genomic_DNA"/>
</dbReference>
<organism evidence="1">
    <name type="scientific">Cyprideis torosa</name>
    <dbReference type="NCBI Taxonomy" id="163714"/>
    <lineage>
        <taxon>Eukaryota</taxon>
        <taxon>Metazoa</taxon>
        <taxon>Ecdysozoa</taxon>
        <taxon>Arthropoda</taxon>
        <taxon>Crustacea</taxon>
        <taxon>Oligostraca</taxon>
        <taxon>Ostracoda</taxon>
        <taxon>Podocopa</taxon>
        <taxon>Podocopida</taxon>
        <taxon>Cytherocopina</taxon>
        <taxon>Cytheroidea</taxon>
        <taxon>Cytherideidae</taxon>
        <taxon>Cyprideis</taxon>
    </lineage>
</organism>
<dbReference type="AlphaFoldDB" id="A0A7R8WUV3"/>
<protein>
    <submittedName>
        <fullName evidence="1">Uncharacterized protein</fullName>
    </submittedName>
</protein>
<dbReference type="Gene3D" id="3.30.870.10">
    <property type="entry name" value="Endonuclease Chain A"/>
    <property type="match status" value="2"/>
</dbReference>
<evidence type="ECO:0000313" key="1">
    <source>
        <dbReference type="EMBL" id="CAD7238502.1"/>
    </source>
</evidence>